<evidence type="ECO:0000313" key="4">
    <source>
        <dbReference type="Proteomes" id="UP000323067"/>
    </source>
</evidence>
<feature type="domain" description="Tse2 ADP-ribosyltransferase toxin" evidence="2">
    <location>
        <begin position="12"/>
        <end position="127"/>
    </location>
</feature>
<organism evidence="3 4">
    <name type="scientific">Cordyceps militaris</name>
    <name type="common">Caterpillar fungus</name>
    <name type="synonym">Clavaria militaris</name>
    <dbReference type="NCBI Taxonomy" id="73501"/>
    <lineage>
        <taxon>Eukaryota</taxon>
        <taxon>Fungi</taxon>
        <taxon>Dikarya</taxon>
        <taxon>Ascomycota</taxon>
        <taxon>Pezizomycotina</taxon>
        <taxon>Sordariomycetes</taxon>
        <taxon>Hypocreomycetidae</taxon>
        <taxon>Hypocreales</taxon>
        <taxon>Cordycipitaceae</taxon>
        <taxon>Cordyceps</taxon>
    </lineage>
</organism>
<dbReference type="InterPro" id="IPR041018">
    <property type="entry name" value="ADPRTs_Tse2"/>
</dbReference>
<gene>
    <name evidence="3" type="ORF">A9K55_006877</name>
</gene>
<dbReference type="OrthoDB" id="4873012at2759"/>
<name>A0A2H4SDN9_CORMI</name>
<evidence type="ECO:0000259" key="2">
    <source>
        <dbReference type="Pfam" id="PF18648"/>
    </source>
</evidence>
<evidence type="ECO:0000313" key="3">
    <source>
        <dbReference type="EMBL" id="ATY61207.1"/>
    </source>
</evidence>
<protein>
    <recommendedName>
        <fullName evidence="2">Tse2 ADP-ribosyltransferase toxin domain-containing protein</fullName>
    </recommendedName>
</protein>
<reference evidence="3 4" key="1">
    <citation type="journal article" date="2017" name="BMC Genomics">
        <title>Chromosome level assembly and secondary metabolite potential of the parasitic fungus Cordyceps militaris.</title>
        <authorList>
            <person name="Kramer G.J."/>
            <person name="Nodwell J.R."/>
        </authorList>
    </citation>
    <scope>NUCLEOTIDE SEQUENCE [LARGE SCALE GENOMIC DNA]</scope>
    <source>
        <strain evidence="3 4">ATCC 34164</strain>
    </source>
</reference>
<evidence type="ECO:0000256" key="1">
    <source>
        <dbReference type="SAM" id="MobiDB-lite"/>
    </source>
</evidence>
<accession>A0A2H4SDN9</accession>
<dbReference type="Pfam" id="PF18648">
    <property type="entry name" value="ADPRTs_Tse2"/>
    <property type="match status" value="1"/>
</dbReference>
<dbReference type="EMBL" id="CP023323">
    <property type="protein sequence ID" value="ATY61207.1"/>
    <property type="molecule type" value="Genomic_DNA"/>
</dbReference>
<dbReference type="VEuPathDB" id="FungiDB:A9K55_006877"/>
<dbReference type="AlphaFoldDB" id="A0A2H4SDN9"/>
<feature type="region of interest" description="Disordered" evidence="1">
    <location>
        <begin position="155"/>
        <end position="217"/>
    </location>
</feature>
<sequence length="217" mass="24858">MPVRFLYSLPYTLFRLSAKKNIKLRDLTIRSRPSYDVISDQGIVHPLTTTETYAGPNGASMRPLGEAQISLVENFRGDSVVVYEIPENTPLPPDLVLVHEYDDHYSLQPSKDMTVDEHSTCHTKEQWLLIYREGWTWSEDYKDYFRWQDDGSCEWRQKNKGGESKDKPLKLEKSSKSKEKGSSHKDKALKEGKPSSSKGKEKASKEDKPSSSKDKGR</sequence>
<proteinExistence type="predicted"/>
<dbReference type="Proteomes" id="UP000323067">
    <property type="component" value="Chromosome vi"/>
</dbReference>